<dbReference type="GeneID" id="113217265"/>
<proteinExistence type="predicted"/>
<gene>
    <name evidence="3" type="primary">LOC113217265</name>
</gene>
<dbReference type="KEGG" id="foc:113217265"/>
<dbReference type="OrthoDB" id="10017216at2759"/>
<keyword evidence="1" id="KW-0175">Coiled coil</keyword>
<organism evidence="2 3">
    <name type="scientific">Frankliniella occidentalis</name>
    <name type="common">Western flower thrips</name>
    <name type="synonym">Euthrips occidentalis</name>
    <dbReference type="NCBI Taxonomy" id="133901"/>
    <lineage>
        <taxon>Eukaryota</taxon>
        <taxon>Metazoa</taxon>
        <taxon>Ecdysozoa</taxon>
        <taxon>Arthropoda</taxon>
        <taxon>Hexapoda</taxon>
        <taxon>Insecta</taxon>
        <taxon>Pterygota</taxon>
        <taxon>Neoptera</taxon>
        <taxon>Paraneoptera</taxon>
        <taxon>Thysanoptera</taxon>
        <taxon>Terebrantia</taxon>
        <taxon>Thripoidea</taxon>
        <taxon>Thripidae</taxon>
        <taxon>Frankliniella</taxon>
    </lineage>
</organism>
<dbReference type="GO" id="GO:0030141">
    <property type="term" value="C:secretory granule"/>
    <property type="evidence" value="ECO:0007669"/>
    <property type="project" value="TreeGrafter"/>
</dbReference>
<dbReference type="RefSeq" id="XP_026292865.1">
    <property type="nucleotide sequence ID" value="XM_026437080.2"/>
</dbReference>
<accession>A0A6J1TML2</accession>
<feature type="coiled-coil region" evidence="1">
    <location>
        <begin position="226"/>
        <end position="256"/>
    </location>
</feature>
<evidence type="ECO:0000256" key="1">
    <source>
        <dbReference type="SAM" id="Coils"/>
    </source>
</evidence>
<dbReference type="InterPro" id="IPR017025">
    <property type="entry name" value="Cancer-assoc_antigen_RCAS1"/>
</dbReference>
<keyword evidence="2" id="KW-1185">Reference proteome</keyword>
<dbReference type="PANTHER" id="PTHR15208">
    <property type="entry name" value="RECEPTOR-BINDING CANCER ANTIGEN EXPRESSED ON SISO CELLS CANCER ASSOCIATED SURFACE ANTIGEN RCAS1 ESTROGEN RECEPTOR-BINDING FRAGMENT- ASSOCIATED GENE 9 PROTEIN"/>
    <property type="match status" value="1"/>
</dbReference>
<evidence type="ECO:0000313" key="3">
    <source>
        <dbReference type="RefSeq" id="XP_026292865.1"/>
    </source>
</evidence>
<dbReference type="Proteomes" id="UP000504606">
    <property type="component" value="Unplaced"/>
</dbReference>
<protein>
    <submittedName>
        <fullName evidence="3">Uncharacterized protein LOC113217265 isoform X1</fullName>
    </submittedName>
</protein>
<evidence type="ECO:0000313" key="2">
    <source>
        <dbReference type="Proteomes" id="UP000504606"/>
    </source>
</evidence>
<dbReference type="PANTHER" id="PTHR15208:SF2">
    <property type="entry name" value="RECEPTOR-BINDING CANCER ANTIGEN EXPRESSED ON SISO CELLS"/>
    <property type="match status" value="1"/>
</dbReference>
<name>A0A6J1TML2_FRAOC</name>
<dbReference type="AlphaFoldDB" id="A0A6J1TML2"/>
<reference evidence="3" key="1">
    <citation type="submission" date="2025-08" db="UniProtKB">
        <authorList>
            <consortium name="RefSeq"/>
        </authorList>
    </citation>
    <scope>IDENTIFICATION</scope>
    <source>
        <tissue evidence="3">Whole organism</tissue>
    </source>
</reference>
<sequence length="264" mass="30460">MQSKPEALSLKLSFAVTQLACFQPVKLLQDVSCTAARRQVACTYFMMEIPILSFLVNRLKLLLFHVIGYFKRALCCFGRRRRDSWDAAPLTGVGVIPSTVPEIEENWPQWDHTSDPDCVLTHQENKKPCDIQEHIELYRHQTMALARKSSEDQVENEANYFQDMIPTITKQKKIYVSNSRKQREVATPSLSLGVQMVPVEANGELGEWVENPGWDDDTHLDCDETVDAIVREKRRKEREKRLLEQQQRRIERHGRAVPLGARIS</sequence>